<feature type="non-terminal residue" evidence="2">
    <location>
        <position position="1"/>
    </location>
</feature>
<evidence type="ECO:0000259" key="1">
    <source>
        <dbReference type="Pfam" id="PF01979"/>
    </source>
</evidence>
<dbReference type="Gene3D" id="3.20.20.140">
    <property type="entry name" value="Metal-dependent hydrolases"/>
    <property type="match status" value="1"/>
</dbReference>
<dbReference type="SUPFAM" id="SSF51556">
    <property type="entry name" value="Metallo-dependent hydrolases"/>
    <property type="match status" value="1"/>
</dbReference>
<dbReference type="InterPro" id="IPR051781">
    <property type="entry name" value="Metallo-dep_Hydrolase"/>
</dbReference>
<dbReference type="EMBL" id="UINC01134863">
    <property type="protein sequence ID" value="SVD18663.1"/>
    <property type="molecule type" value="Genomic_DNA"/>
</dbReference>
<proteinExistence type="predicted"/>
<reference evidence="2" key="1">
    <citation type="submission" date="2018-05" db="EMBL/GenBank/DDBJ databases">
        <authorList>
            <person name="Lanie J.A."/>
            <person name="Ng W.-L."/>
            <person name="Kazmierczak K.M."/>
            <person name="Andrzejewski T.M."/>
            <person name="Davidsen T.M."/>
            <person name="Wayne K.J."/>
            <person name="Tettelin H."/>
            <person name="Glass J.I."/>
            <person name="Rusch D."/>
            <person name="Podicherti R."/>
            <person name="Tsui H.-C.T."/>
            <person name="Winkler M.E."/>
        </authorList>
    </citation>
    <scope>NUCLEOTIDE SEQUENCE</scope>
</reference>
<dbReference type="InterPro" id="IPR006680">
    <property type="entry name" value="Amidohydro-rel"/>
</dbReference>
<protein>
    <recommendedName>
        <fullName evidence="1">Amidohydrolase-related domain-containing protein</fullName>
    </recommendedName>
</protein>
<evidence type="ECO:0000313" key="2">
    <source>
        <dbReference type="EMBL" id="SVD18663.1"/>
    </source>
</evidence>
<dbReference type="Gene3D" id="2.30.40.10">
    <property type="entry name" value="Urease, subunit C, domain 1"/>
    <property type="match status" value="1"/>
</dbReference>
<gene>
    <name evidence="2" type="ORF">METZ01_LOCUS371517</name>
</gene>
<dbReference type="InterPro" id="IPR011059">
    <property type="entry name" value="Metal-dep_hydrolase_composite"/>
</dbReference>
<dbReference type="SUPFAM" id="SSF51338">
    <property type="entry name" value="Composite domain of metallo-dependent hydrolases"/>
    <property type="match status" value="1"/>
</dbReference>
<accession>A0A382T9F3</accession>
<organism evidence="2">
    <name type="scientific">marine metagenome</name>
    <dbReference type="NCBI Taxonomy" id="408172"/>
    <lineage>
        <taxon>unclassified sequences</taxon>
        <taxon>metagenomes</taxon>
        <taxon>ecological metagenomes</taxon>
    </lineage>
</organism>
<dbReference type="GO" id="GO:0016810">
    <property type="term" value="F:hydrolase activity, acting on carbon-nitrogen (but not peptide) bonds"/>
    <property type="evidence" value="ECO:0007669"/>
    <property type="project" value="InterPro"/>
</dbReference>
<name>A0A382T9F3_9ZZZZ</name>
<dbReference type="InterPro" id="IPR032466">
    <property type="entry name" value="Metal_Hydrolase"/>
</dbReference>
<sequence>GHGDTGRFNDKLGETNRLEEVGFAHIVNGRAEVLEAARHNFRAGATQLKIMGGGGVSSEFDPLHVVQFSLEEMQAAVQVAEDYGSFVTVHAYHDASVNRAIDAGVRLIQHNFLVSEETIIRMKAEGIGLSLQGFMALVVLDNLDEITFWSPDQKAKGRAVHEGAAQMIQWAREHEILIVSGGDMFDRLNVGRQAENLIIEETVGFTPLEILKHATSNAATVLGWTGGMNPYKYGTLGVIEEGAYADMILVGGNPLEDITLLRDYENNFKLIVKDGQIWKNTLN</sequence>
<dbReference type="Pfam" id="PF01979">
    <property type="entry name" value="Amidohydro_1"/>
    <property type="match status" value="1"/>
</dbReference>
<dbReference type="PANTHER" id="PTHR43135">
    <property type="entry name" value="ALPHA-D-RIBOSE 1-METHYLPHOSPHONATE 5-TRIPHOSPHATE DIPHOSPHATASE"/>
    <property type="match status" value="1"/>
</dbReference>
<dbReference type="AlphaFoldDB" id="A0A382T9F3"/>
<dbReference type="PANTHER" id="PTHR43135:SF3">
    <property type="entry name" value="ALPHA-D-RIBOSE 1-METHYLPHOSPHONATE 5-TRIPHOSPHATE DIPHOSPHATASE"/>
    <property type="match status" value="1"/>
</dbReference>
<feature type="domain" description="Amidohydrolase-related" evidence="1">
    <location>
        <begin position="28"/>
        <end position="266"/>
    </location>
</feature>